<sequence>MKKRKNSFVIAQMSQKWQEITKVFELRNKAAEDQNISNLGFEYPFLKELPIIDKSKIDYLNQEKGEIKSVKENLIAVEFNYNFNADLLDSFYAASRQTYTPNKAYISVIYYQMISLCFLTPELIDDRILKLSINCLTKCALTSNYEFANLIFSELLNHVSNIQNFQFTIGSIDAIISYFGLIDTLEPHVYPSFIFFMRLILTNPAHERTEQNFLLLIRLIAEKRKFIFENDIVDIELLVFPFAYNFEPQAIYLLSQLTKNKLDGYLLEAFSIFSNKIVNYVKQNEEPLIVDTEKHLLTNTKIVTSQQNLNYKTQISDADFDKTIKLCNPVTLLSNDIQKIITNIVTNIKDSAKECLHILLCQLTQKLSAHENERFYYTIMAVYFSILSNISFNCSQEDIKKAHLSNLFSIKQSIYEEDTLDLVISALRTDLVIFYSSLNQDYLFNLFIEFQNDPIIIGELASRLYANKIVDINPNIFTIIFESTNKLKFFDSRLTIMAQYGMLCYINLIFSLKPQILFENRNYTYCYLQYLSCDMFADIVVESIESCFSKRQLNCNLIFLSDFINDHSVSQENSVSISKLISIISRTVYNYPNLISIAEESLDFILDFAVRIKSKELRNNLIKIFITLTHVNKEFSISIKEADKIAKILDYGDTDYIKSQIPNLLTGSSSSIENDLFVIINSSFILPLILSKTLSSATLDLLIELAEFSHRNIYKIHQNRIDYILLNSLKSPFDYDCIHIDLKLDPLKVLKLIQQNSRIFCSEAIIKEIISVVKHRPDLPVTKYFNKALVYGKNTPKTKYCLGTGHPIATVIGLDSSIFDYDITFLLNLKVDNTYLEKTDACINLFTITDDEGRYTACKLTNHLIYVETFDNNAMFESVISTSGSWGEINTVAVSLLGNTDHRKVVAFSNGANLPLVDYVCPNFGSGIVVTFGGGSSPSGNFSSSVFGYLSDFRFFARQFSITDQQTDDYYFSMQDPLRHKGDRFTHEDFNIYIQGKYYYKSAYDLFKSRKYVTKLLKSVFDSKETIENSLKYAFECLRCIDFTDQAFEGFFGIGSYINSRLYFEKIGNLNAFRIILNSLHHLPQPCQVELLEHVILSLYPWISCSPEDLCQIIDLWNTQVLYQFSDIFEQKSFVSTIVGNTYNLLTDPLEENTRDMKRIITKISEFLRELALININENDIQLLVSCASHSSQPYLYLSIVESSSNQLINLSNNQEIKQGALLLVSHSDPIVAASCLLILNCFVYQNHSTEVLTQLRLINQEHYSDICSFLISHIKEVPRIFLLVCALVLNCDVDFLLSAAQTMQNCTNQIVNETIFSGIWYMFPILFAIQLPPTYSENIFNICSLVALKSKSEVKNSLGFLEFVNSKVKSPQKVDYVSIYLKRLITNNKDNSLNEFLFQRLTSHIVYRVDGPSHHDELLAAYFESPFRNDKTDKLFEDNRLTIKQVGDFNKLIIGPPRILFWYDRNDTILDGLAKMMVMKMNSNSNTMEIIEKIKRGEKNEQQSMICEIYSAYFEESVVENNNLLRESLEKCVEMTKPHKMSMKNLQNYLKEKLTNVKPKPISKTTMKFDKTCLGPFCPLRMKLYKGFHKMAGQLQPKGVCCKLVELEKVREFYLSKENQKIYLSNQQTVKPIDFDSVVTIIQRRPTRNLFSFEFYTKNRKSYLLTFRSNENNIINQDMTAIDVQRKVLKTVELWQKNVLSNFELLMKLNILSGRSFSDPYLYPFIPYPGEQIPQLNGPPSPFPPYKTKSELTDLNEQTFLAADYFFSIDAFQNLNSVENCVHELYKFRHLLEMDYVSKWLPNFIDLVWGKDYKTDFQHQVLFAEKFPSKIPVDYKSFERNERLINGILTFCFVISHEIAIFYNKNTRKLTFYSLEMKENRNVIDLQQNPMILFHREYIHVFQNRKHLVINQESCNETECDDLDFVCSSGTYLISVIGEKIYLDNVLIYTSKSKITAIAASHQFDLIVYSDIIGVTHFISLRSRRQINKKFDFRSKSLMITDGLGFVICSDHATTYVFDSSIRMIGKIEKKCSRLFTLSILGCEYLVFVGLDHASVYCLDNLENEFIVKEFGDAVFIKYESSIKSMISVGRNGQLCISNIANFKFINGKIF</sequence>
<accession>A2DPK7</accession>
<dbReference type="Proteomes" id="UP000001542">
    <property type="component" value="Unassembled WGS sequence"/>
</dbReference>
<protein>
    <recommendedName>
        <fullName evidence="1">BEACH domain-containing protein</fullName>
    </recommendedName>
</protein>
<dbReference type="Gene3D" id="1.10.1540.10">
    <property type="entry name" value="BEACH domain"/>
    <property type="match status" value="1"/>
</dbReference>
<reference evidence="2" key="1">
    <citation type="submission" date="2006-10" db="EMBL/GenBank/DDBJ databases">
        <authorList>
            <person name="Amadeo P."/>
            <person name="Zhao Q."/>
            <person name="Wortman J."/>
            <person name="Fraser-Liggett C."/>
            <person name="Carlton J."/>
        </authorList>
    </citation>
    <scope>NUCLEOTIDE SEQUENCE</scope>
    <source>
        <strain evidence="2">G3</strain>
    </source>
</reference>
<dbReference type="InterPro" id="IPR050865">
    <property type="entry name" value="BEACH_Domain"/>
</dbReference>
<dbReference type="InterPro" id="IPR036372">
    <property type="entry name" value="BEACH_dom_sf"/>
</dbReference>
<dbReference type="EMBL" id="DS113228">
    <property type="protein sequence ID" value="EAY17607.1"/>
    <property type="molecule type" value="Genomic_DNA"/>
</dbReference>
<gene>
    <name evidence="2" type="ORF">TVAG_234880</name>
</gene>
<dbReference type="VEuPathDB" id="TrichDB:TVAG_234880"/>
<dbReference type="PANTHER" id="PTHR13743:SF161">
    <property type="entry name" value="BEIGE_BEACH DOMAIN CONTAINING PROTEIN"/>
    <property type="match status" value="1"/>
</dbReference>
<evidence type="ECO:0000313" key="2">
    <source>
        <dbReference type="EMBL" id="EAY17607.1"/>
    </source>
</evidence>
<reference evidence="2" key="2">
    <citation type="journal article" date="2007" name="Science">
        <title>Draft genome sequence of the sexually transmitted pathogen Trichomonas vaginalis.</title>
        <authorList>
            <person name="Carlton J.M."/>
            <person name="Hirt R.P."/>
            <person name="Silva J.C."/>
            <person name="Delcher A.L."/>
            <person name="Schatz M."/>
            <person name="Zhao Q."/>
            <person name="Wortman J.R."/>
            <person name="Bidwell S.L."/>
            <person name="Alsmark U.C.M."/>
            <person name="Besteiro S."/>
            <person name="Sicheritz-Ponten T."/>
            <person name="Noel C.J."/>
            <person name="Dacks J.B."/>
            <person name="Foster P.G."/>
            <person name="Simillion C."/>
            <person name="Van de Peer Y."/>
            <person name="Miranda-Saavedra D."/>
            <person name="Barton G.J."/>
            <person name="Westrop G.D."/>
            <person name="Mueller S."/>
            <person name="Dessi D."/>
            <person name="Fiori P.L."/>
            <person name="Ren Q."/>
            <person name="Paulsen I."/>
            <person name="Zhang H."/>
            <person name="Bastida-Corcuera F.D."/>
            <person name="Simoes-Barbosa A."/>
            <person name="Brown M.T."/>
            <person name="Hayes R.D."/>
            <person name="Mukherjee M."/>
            <person name="Okumura C.Y."/>
            <person name="Schneider R."/>
            <person name="Smith A.J."/>
            <person name="Vanacova S."/>
            <person name="Villalvazo M."/>
            <person name="Haas B.J."/>
            <person name="Pertea M."/>
            <person name="Feldblyum T.V."/>
            <person name="Utterback T.R."/>
            <person name="Shu C.L."/>
            <person name="Osoegawa K."/>
            <person name="de Jong P.J."/>
            <person name="Hrdy I."/>
            <person name="Horvathova L."/>
            <person name="Zubacova Z."/>
            <person name="Dolezal P."/>
            <person name="Malik S.B."/>
            <person name="Logsdon J.M. Jr."/>
            <person name="Henze K."/>
            <person name="Gupta A."/>
            <person name="Wang C.C."/>
            <person name="Dunne R.L."/>
            <person name="Upcroft J.A."/>
            <person name="Upcroft P."/>
            <person name="White O."/>
            <person name="Salzberg S.L."/>
            <person name="Tang P."/>
            <person name="Chiu C.-H."/>
            <person name="Lee Y.-S."/>
            <person name="Embley T.M."/>
            <person name="Coombs G.H."/>
            <person name="Mottram J.C."/>
            <person name="Tachezy J."/>
            <person name="Fraser-Liggett C.M."/>
            <person name="Johnson P.J."/>
        </authorList>
    </citation>
    <scope>NUCLEOTIDE SEQUENCE [LARGE SCALE GENOMIC DNA]</scope>
    <source>
        <strain evidence="2">G3</strain>
    </source>
</reference>
<keyword evidence="3" id="KW-1185">Reference proteome</keyword>
<dbReference type="Pfam" id="PF02138">
    <property type="entry name" value="Beach"/>
    <property type="match status" value="1"/>
</dbReference>
<evidence type="ECO:0000313" key="3">
    <source>
        <dbReference type="Proteomes" id="UP000001542"/>
    </source>
</evidence>
<organism evidence="2 3">
    <name type="scientific">Trichomonas vaginalis (strain ATCC PRA-98 / G3)</name>
    <dbReference type="NCBI Taxonomy" id="412133"/>
    <lineage>
        <taxon>Eukaryota</taxon>
        <taxon>Metamonada</taxon>
        <taxon>Parabasalia</taxon>
        <taxon>Trichomonadida</taxon>
        <taxon>Trichomonadidae</taxon>
        <taxon>Trichomonas</taxon>
    </lineage>
</organism>
<dbReference type="KEGG" id="tva:4775626"/>
<dbReference type="RefSeq" id="XP_001329742.1">
    <property type="nucleotide sequence ID" value="XM_001329707.1"/>
</dbReference>
<dbReference type="PANTHER" id="PTHR13743">
    <property type="entry name" value="BEIGE/BEACH-RELATED"/>
    <property type="match status" value="1"/>
</dbReference>
<feature type="domain" description="BEACH" evidence="1">
    <location>
        <begin position="1695"/>
        <end position="1729"/>
    </location>
</feature>
<dbReference type="SUPFAM" id="SSF81837">
    <property type="entry name" value="BEACH domain"/>
    <property type="match status" value="1"/>
</dbReference>
<evidence type="ECO:0000259" key="1">
    <source>
        <dbReference type="Pfam" id="PF02138"/>
    </source>
</evidence>
<dbReference type="VEuPathDB" id="TrichDB:TVAGG3_0935560"/>
<name>A2DPK7_TRIV3</name>
<dbReference type="InterPro" id="IPR000409">
    <property type="entry name" value="BEACH_dom"/>
</dbReference>
<dbReference type="InParanoid" id="A2DPK7"/>
<proteinExistence type="predicted"/>